<gene>
    <name evidence="2" type="ORF">NA56DRAFT_341749</name>
</gene>
<evidence type="ECO:0000313" key="2">
    <source>
        <dbReference type="EMBL" id="PMD26294.1"/>
    </source>
</evidence>
<feature type="compositionally biased region" description="Low complexity" evidence="1">
    <location>
        <begin position="309"/>
        <end position="325"/>
    </location>
</feature>
<accession>A0A2J6QJ76</accession>
<sequence length="665" mass="73096">MLQRLDEVYGRNEHPMLDGFRFIGAGGVGNPYPKYRQARVEDEDEDYGGGGGMGEAVGSPKPAPVFDDSRWEGDMNEGVDVRTQKAMTVLQNQIRDRMPYVRAASMRLQAVMGLRNELAFDLPELRRPIPSPFNGFSPNSSPLLYTPDAGAAARTLARNGFSPSPYNFNPLSPLSPLNTPNVDPQTGKGLREWLLSKGKEFGMRKKECRSISFHDFTPDMRNNSWSNKLLGHLVGEGARERVDFYEVDLPTTMPDPTTGRPIPTTQTWLWFLISRPLLTINPKNISTRPRSHSKISHLSSMQSTPQTFHTPATHPSASPTPWPASQKPTQYPNNEQGGNTLPPNFPLPVPTSWMVFACPLENVTAYPETIESTPPSTSTSTSTSTSSSMPPSIHKRNNFPPNSKNGNGNGWAKKIHKRRDFDISHNGIPLFEFSLKSSNCPFPHSENLPPFLEVGELGPFYQGDEFEAFDEMEYEVMVQEATAQKNYLGDEIPGLEGFVSSPNAGYWWRAFYRLVEQDAEKWKEVKMAMARGKCRVVIRYEEFEGDMELMGEEGGDGDVEMEDRVFGLGIEFEEGGAGGAVGLAEARKIRERLVGRQRLTRSEARRRSGLGLSEVSSGGVVMGVGAPIGESARSRAVGNKDLGATGGVGVGVGMGKGGKKGGGKK</sequence>
<feature type="region of interest" description="Disordered" evidence="1">
    <location>
        <begin position="635"/>
        <end position="665"/>
    </location>
</feature>
<dbReference type="Proteomes" id="UP000235672">
    <property type="component" value="Unassembled WGS sequence"/>
</dbReference>
<proteinExistence type="predicted"/>
<evidence type="ECO:0000256" key="1">
    <source>
        <dbReference type="SAM" id="MobiDB-lite"/>
    </source>
</evidence>
<dbReference type="AlphaFoldDB" id="A0A2J6QJ76"/>
<dbReference type="OrthoDB" id="3564670at2759"/>
<organism evidence="2 3">
    <name type="scientific">Hyaloscypha hepaticicola</name>
    <dbReference type="NCBI Taxonomy" id="2082293"/>
    <lineage>
        <taxon>Eukaryota</taxon>
        <taxon>Fungi</taxon>
        <taxon>Dikarya</taxon>
        <taxon>Ascomycota</taxon>
        <taxon>Pezizomycotina</taxon>
        <taxon>Leotiomycetes</taxon>
        <taxon>Helotiales</taxon>
        <taxon>Hyaloscyphaceae</taxon>
        <taxon>Hyaloscypha</taxon>
    </lineage>
</organism>
<feature type="region of interest" description="Disordered" evidence="1">
    <location>
        <begin position="367"/>
        <end position="412"/>
    </location>
</feature>
<feature type="compositionally biased region" description="Gly residues" evidence="1">
    <location>
        <begin position="644"/>
        <end position="656"/>
    </location>
</feature>
<keyword evidence="3" id="KW-1185">Reference proteome</keyword>
<protein>
    <submittedName>
        <fullName evidence="2">Uncharacterized protein</fullName>
    </submittedName>
</protein>
<feature type="compositionally biased region" description="Low complexity" evidence="1">
    <location>
        <begin position="372"/>
        <end position="392"/>
    </location>
</feature>
<dbReference type="EMBL" id="KZ613468">
    <property type="protein sequence ID" value="PMD26294.1"/>
    <property type="molecule type" value="Genomic_DNA"/>
</dbReference>
<feature type="region of interest" description="Disordered" evidence="1">
    <location>
        <begin position="41"/>
        <end position="65"/>
    </location>
</feature>
<feature type="compositionally biased region" description="Polar residues" evidence="1">
    <location>
        <begin position="326"/>
        <end position="342"/>
    </location>
</feature>
<feature type="compositionally biased region" description="Polar residues" evidence="1">
    <location>
        <begin position="296"/>
        <end position="308"/>
    </location>
</feature>
<evidence type="ECO:0000313" key="3">
    <source>
        <dbReference type="Proteomes" id="UP000235672"/>
    </source>
</evidence>
<name>A0A2J6QJ76_9HELO</name>
<feature type="region of interest" description="Disordered" evidence="1">
    <location>
        <begin position="282"/>
        <end position="345"/>
    </location>
</feature>
<reference evidence="2 3" key="1">
    <citation type="submission" date="2016-05" db="EMBL/GenBank/DDBJ databases">
        <title>A degradative enzymes factory behind the ericoid mycorrhizal symbiosis.</title>
        <authorList>
            <consortium name="DOE Joint Genome Institute"/>
            <person name="Martino E."/>
            <person name="Morin E."/>
            <person name="Grelet G."/>
            <person name="Kuo A."/>
            <person name="Kohler A."/>
            <person name="Daghino S."/>
            <person name="Barry K."/>
            <person name="Choi C."/>
            <person name="Cichocki N."/>
            <person name="Clum A."/>
            <person name="Copeland A."/>
            <person name="Hainaut M."/>
            <person name="Haridas S."/>
            <person name="Labutti K."/>
            <person name="Lindquist E."/>
            <person name="Lipzen A."/>
            <person name="Khouja H.-R."/>
            <person name="Murat C."/>
            <person name="Ohm R."/>
            <person name="Olson A."/>
            <person name="Spatafora J."/>
            <person name="Veneault-Fourrey C."/>
            <person name="Henrissat B."/>
            <person name="Grigoriev I."/>
            <person name="Martin F."/>
            <person name="Perotto S."/>
        </authorList>
    </citation>
    <scope>NUCLEOTIDE SEQUENCE [LARGE SCALE GENOMIC DNA]</scope>
    <source>
        <strain evidence="2 3">UAMH 7357</strain>
    </source>
</reference>